<protein>
    <submittedName>
        <fullName evidence="1">Uncharacterized protein</fullName>
    </submittedName>
</protein>
<reference evidence="2" key="1">
    <citation type="submission" date="2022-10" db="EMBL/GenBank/DDBJ databases">
        <title>Genome assembly of Pristionchus species.</title>
        <authorList>
            <person name="Yoshida K."/>
            <person name="Sommer R.J."/>
        </authorList>
    </citation>
    <scope>NUCLEOTIDE SEQUENCE [LARGE SCALE GENOMIC DNA]</scope>
    <source>
        <strain evidence="2">RS5460</strain>
    </source>
</reference>
<sequence length="102" mass="11583">SGLHTRCARDHKQASNCRHNADRSHIFTAHGMQEIKGTSVRYRFDSNLCQQYLREVCSNVLCRLDSRGVLGYSPTDLPYHLPDCGIPLPSTLSIRCTRCGRY</sequence>
<gene>
    <name evidence="1" type="ORF">PMAYCL1PPCAC_22260</name>
</gene>
<proteinExistence type="predicted"/>
<organism evidence="1 2">
    <name type="scientific">Pristionchus mayeri</name>
    <dbReference type="NCBI Taxonomy" id="1317129"/>
    <lineage>
        <taxon>Eukaryota</taxon>
        <taxon>Metazoa</taxon>
        <taxon>Ecdysozoa</taxon>
        <taxon>Nematoda</taxon>
        <taxon>Chromadorea</taxon>
        <taxon>Rhabditida</taxon>
        <taxon>Rhabditina</taxon>
        <taxon>Diplogasteromorpha</taxon>
        <taxon>Diplogasteroidea</taxon>
        <taxon>Neodiplogasteridae</taxon>
        <taxon>Pristionchus</taxon>
    </lineage>
</organism>
<keyword evidence="2" id="KW-1185">Reference proteome</keyword>
<evidence type="ECO:0000313" key="1">
    <source>
        <dbReference type="EMBL" id="GMR52065.1"/>
    </source>
</evidence>
<dbReference type="EMBL" id="BTRK01000005">
    <property type="protein sequence ID" value="GMR52065.1"/>
    <property type="molecule type" value="Genomic_DNA"/>
</dbReference>
<comment type="caution">
    <text evidence="1">The sequence shown here is derived from an EMBL/GenBank/DDBJ whole genome shotgun (WGS) entry which is preliminary data.</text>
</comment>
<dbReference type="AlphaFoldDB" id="A0AAN5I5H9"/>
<accession>A0AAN5I5H9</accession>
<feature type="non-terminal residue" evidence="1">
    <location>
        <position position="1"/>
    </location>
</feature>
<evidence type="ECO:0000313" key="2">
    <source>
        <dbReference type="Proteomes" id="UP001328107"/>
    </source>
</evidence>
<dbReference type="Proteomes" id="UP001328107">
    <property type="component" value="Unassembled WGS sequence"/>
</dbReference>
<name>A0AAN5I5H9_9BILA</name>